<dbReference type="EMBL" id="BGZK01001943">
    <property type="protein sequence ID" value="GBP88592.1"/>
    <property type="molecule type" value="Genomic_DNA"/>
</dbReference>
<gene>
    <name evidence="1" type="ORF">EVAR_65993_1</name>
</gene>
<evidence type="ECO:0000313" key="1">
    <source>
        <dbReference type="EMBL" id="GBP88592.1"/>
    </source>
</evidence>
<keyword evidence="2" id="KW-1185">Reference proteome</keyword>
<dbReference type="Proteomes" id="UP000299102">
    <property type="component" value="Unassembled WGS sequence"/>
</dbReference>
<proteinExistence type="predicted"/>
<organism evidence="1 2">
    <name type="scientific">Eumeta variegata</name>
    <name type="common">Bagworm moth</name>
    <name type="synonym">Eumeta japonica</name>
    <dbReference type="NCBI Taxonomy" id="151549"/>
    <lineage>
        <taxon>Eukaryota</taxon>
        <taxon>Metazoa</taxon>
        <taxon>Ecdysozoa</taxon>
        <taxon>Arthropoda</taxon>
        <taxon>Hexapoda</taxon>
        <taxon>Insecta</taxon>
        <taxon>Pterygota</taxon>
        <taxon>Neoptera</taxon>
        <taxon>Endopterygota</taxon>
        <taxon>Lepidoptera</taxon>
        <taxon>Glossata</taxon>
        <taxon>Ditrysia</taxon>
        <taxon>Tineoidea</taxon>
        <taxon>Psychidae</taxon>
        <taxon>Oiketicinae</taxon>
        <taxon>Eumeta</taxon>
    </lineage>
</organism>
<comment type="caution">
    <text evidence="1">The sequence shown here is derived from an EMBL/GenBank/DDBJ whole genome shotgun (WGS) entry which is preliminary data.</text>
</comment>
<protein>
    <submittedName>
        <fullName evidence="1">Uncharacterized protein</fullName>
    </submittedName>
</protein>
<dbReference type="AlphaFoldDB" id="A0A4C1ZMQ5"/>
<reference evidence="1 2" key="1">
    <citation type="journal article" date="2019" name="Commun. Biol.">
        <title>The bagworm genome reveals a unique fibroin gene that provides high tensile strength.</title>
        <authorList>
            <person name="Kono N."/>
            <person name="Nakamura H."/>
            <person name="Ohtoshi R."/>
            <person name="Tomita M."/>
            <person name="Numata K."/>
            <person name="Arakawa K."/>
        </authorList>
    </citation>
    <scope>NUCLEOTIDE SEQUENCE [LARGE SCALE GENOMIC DNA]</scope>
</reference>
<sequence length="140" mass="15730">MGNKRKNSTHPPARLIAVSNNRTTHIRRKVERRYSNQANKSYAHAAAGAVTPRGCGSIVKSENNTFVDCTVRLPYPDRPLVPRLGNLRMYNSLLISIKRGMFRAGNFTRPPGLPRGSPRLVVPSRLRRTRAALIYQHITS</sequence>
<evidence type="ECO:0000313" key="2">
    <source>
        <dbReference type="Proteomes" id="UP000299102"/>
    </source>
</evidence>
<name>A0A4C1ZMQ5_EUMVA</name>
<accession>A0A4C1ZMQ5</accession>